<dbReference type="Pfam" id="PF10589">
    <property type="entry name" value="NADH_4Fe-4S"/>
    <property type="match status" value="1"/>
</dbReference>
<keyword evidence="7" id="KW-0411">Iron-sulfur</keyword>
<dbReference type="InterPro" id="IPR019575">
    <property type="entry name" value="Nuop51_4Fe4S-bd"/>
</dbReference>
<gene>
    <name evidence="9" type="ORF">HV832_00550</name>
</gene>
<evidence type="ECO:0000256" key="6">
    <source>
        <dbReference type="ARBA" id="ARBA00023004"/>
    </source>
</evidence>
<dbReference type="SMART" id="SM00928">
    <property type="entry name" value="NADH_4Fe-4S"/>
    <property type="match status" value="1"/>
</dbReference>
<dbReference type="InterPro" id="IPR011538">
    <property type="entry name" value="Nuo51_FMN-bd"/>
</dbReference>
<comment type="similarity">
    <text evidence="3">Belongs to the complex I 51 kDa subunit family.</text>
</comment>
<dbReference type="SUPFAM" id="SSF142984">
    <property type="entry name" value="Nqo1 middle domain-like"/>
    <property type="match status" value="1"/>
</dbReference>
<dbReference type="Proteomes" id="UP000588051">
    <property type="component" value="Unassembled WGS sequence"/>
</dbReference>
<dbReference type="InterPro" id="IPR037225">
    <property type="entry name" value="Nuo51_FMN-bd_sf"/>
</dbReference>
<dbReference type="GO" id="GO:0051539">
    <property type="term" value="F:4 iron, 4 sulfur cluster binding"/>
    <property type="evidence" value="ECO:0007669"/>
    <property type="project" value="UniProtKB-KW"/>
</dbReference>
<feature type="domain" description="NADH-ubiquinone oxidoreductase 51kDa subunit iron-sulphur binding" evidence="8">
    <location>
        <begin position="431"/>
        <end position="476"/>
    </location>
</feature>
<evidence type="ECO:0000313" key="10">
    <source>
        <dbReference type="Proteomes" id="UP000588051"/>
    </source>
</evidence>
<dbReference type="Gene3D" id="1.20.1440.230">
    <property type="entry name" value="NADH-ubiquinone oxidoreductase 51kDa subunit, iron-sulphur binding domain"/>
    <property type="match status" value="1"/>
</dbReference>
<dbReference type="AlphaFoldDB" id="A0A850QAE9"/>
<dbReference type="GO" id="GO:0008137">
    <property type="term" value="F:NADH dehydrogenase (ubiquinone) activity"/>
    <property type="evidence" value="ECO:0007669"/>
    <property type="project" value="InterPro"/>
</dbReference>
<dbReference type="RefSeq" id="WP_176801605.1">
    <property type="nucleotide sequence ID" value="NZ_JABXYJ010000001.1"/>
</dbReference>
<evidence type="ECO:0000256" key="7">
    <source>
        <dbReference type="ARBA" id="ARBA00023014"/>
    </source>
</evidence>
<dbReference type="CDD" id="cd03063">
    <property type="entry name" value="TRX_Fd_FDH_beta"/>
    <property type="match status" value="1"/>
</dbReference>
<comment type="caution">
    <text evidence="9">The sequence shown here is derived from an EMBL/GenBank/DDBJ whole genome shotgun (WGS) entry which is preliminary data.</text>
</comment>
<protein>
    <submittedName>
        <fullName evidence="9">Formate dehydrogenase</fullName>
    </submittedName>
</protein>
<dbReference type="PANTHER" id="PTHR43578:SF3">
    <property type="entry name" value="NADH-QUINONE OXIDOREDUCTASE SUBUNIT F"/>
    <property type="match status" value="1"/>
</dbReference>
<accession>A0A850QAE9</accession>
<evidence type="ECO:0000256" key="4">
    <source>
        <dbReference type="ARBA" id="ARBA00022485"/>
    </source>
</evidence>
<dbReference type="PANTHER" id="PTHR43578">
    <property type="entry name" value="NADH-QUINONE OXIDOREDUCTASE SUBUNIT F"/>
    <property type="match status" value="1"/>
</dbReference>
<dbReference type="Gene3D" id="3.40.50.11540">
    <property type="entry name" value="NADH-ubiquinone oxidoreductase 51kDa subunit"/>
    <property type="match status" value="1"/>
</dbReference>
<evidence type="ECO:0000259" key="8">
    <source>
        <dbReference type="SMART" id="SM00928"/>
    </source>
</evidence>
<keyword evidence="6" id="KW-0408">Iron</keyword>
<dbReference type="GO" id="GO:0046872">
    <property type="term" value="F:metal ion binding"/>
    <property type="evidence" value="ECO:0007669"/>
    <property type="project" value="UniProtKB-KW"/>
</dbReference>
<keyword evidence="10" id="KW-1185">Reference proteome</keyword>
<evidence type="ECO:0000313" key="9">
    <source>
        <dbReference type="EMBL" id="NVO76318.1"/>
    </source>
</evidence>
<dbReference type="SUPFAM" id="SSF52833">
    <property type="entry name" value="Thioredoxin-like"/>
    <property type="match status" value="1"/>
</dbReference>
<name>A0A850QAE9_9BURK</name>
<comment type="cofactor">
    <cofactor evidence="2">
        <name>[4Fe-4S] cluster</name>
        <dbReference type="ChEBI" id="CHEBI:49883"/>
    </cofactor>
</comment>
<keyword evidence="4" id="KW-0004">4Fe-4S</keyword>
<organism evidence="9 10">
    <name type="scientific">Undibacterium oligocarboniphilum</name>
    <dbReference type="NCBI Taxonomy" id="666702"/>
    <lineage>
        <taxon>Bacteria</taxon>
        <taxon>Pseudomonadati</taxon>
        <taxon>Pseudomonadota</taxon>
        <taxon>Betaproteobacteria</taxon>
        <taxon>Burkholderiales</taxon>
        <taxon>Oxalobacteraceae</taxon>
        <taxon>Undibacterium</taxon>
    </lineage>
</organism>
<dbReference type="InterPro" id="IPR001949">
    <property type="entry name" value="NADH-UbQ_OxRdtase_51kDa_CS"/>
</dbReference>
<evidence type="ECO:0000256" key="2">
    <source>
        <dbReference type="ARBA" id="ARBA00001966"/>
    </source>
</evidence>
<dbReference type="Pfam" id="PF01512">
    <property type="entry name" value="Complex1_51K"/>
    <property type="match status" value="1"/>
</dbReference>
<dbReference type="SUPFAM" id="SSF140490">
    <property type="entry name" value="Nqo1C-terminal domain-like"/>
    <property type="match status" value="1"/>
</dbReference>
<dbReference type="Gene3D" id="3.10.20.600">
    <property type="match status" value="1"/>
</dbReference>
<evidence type="ECO:0000256" key="3">
    <source>
        <dbReference type="ARBA" id="ARBA00007523"/>
    </source>
</evidence>
<dbReference type="InterPro" id="IPR037207">
    <property type="entry name" value="Nuop51_4Fe4S-bd_sf"/>
</dbReference>
<dbReference type="GO" id="GO:0010181">
    <property type="term" value="F:FMN binding"/>
    <property type="evidence" value="ECO:0007669"/>
    <property type="project" value="InterPro"/>
</dbReference>
<dbReference type="PROSITE" id="PS00645">
    <property type="entry name" value="COMPLEX1_51K_2"/>
    <property type="match status" value="1"/>
</dbReference>
<proteinExistence type="inferred from homology"/>
<reference evidence="9 10" key="1">
    <citation type="submission" date="2020-06" db="EMBL/GenBank/DDBJ databases">
        <authorList>
            <person name="Qiu C."/>
            <person name="Liu Z."/>
        </authorList>
    </citation>
    <scope>NUCLEOTIDE SEQUENCE [LARGE SCALE GENOMIC DNA]</scope>
    <source>
        <strain evidence="9 10">EM 1</strain>
    </source>
</reference>
<sequence>MTSTQTSVKVYVPCDSAALAVGADEVASALLLACAQQGLAVKIIRNGSRGLFWLEPMVEVETAAGRVAYGPVAPEDVHSLLESGFLQGKPHALCQGLTEQIPYLAKQERLTFARMGVTDPLSLEDYAAHGGWQGLQAALAISGDAVVQTVLDSGLRGRGGAAFPTGIKWKTVAVTQAAQKYVVCNADEGDSGTYSDRMTMEGDPFMLIEGMTIAAVAVGATQGYVYIRSEYPHAFATMQRAIQIAEQAGYLGSNIQGSGQAFHLEARMGAGSYVCGEETAMLESLEGKRGIVRAKPPLPAIQGLFGQPSVINNVITFASVPLILAKGADFYRHYGIGRSQGTLPFQLAGNIKFGGLVEKAFGLTLRELLYDFGGGSRSGRPIKAVQVGGPLGAYVPESDWDVMMDYESYTAKGAVLGHGGIVVHDDTANMKKLARYAMEFCAIESCGKCTPCRIGSTRGVEVIDRMTQQPEIQGALLRDLCDTMLNGSLCAMGGMTPFPVLSALNYYPADFGLPAHQNVQNNAQAK</sequence>
<dbReference type="FunFam" id="3.40.50.11540:FF:000001">
    <property type="entry name" value="NADH dehydrogenase [ubiquinone] flavoprotein 1, mitochondrial"/>
    <property type="match status" value="1"/>
</dbReference>
<evidence type="ECO:0000256" key="1">
    <source>
        <dbReference type="ARBA" id="ARBA00001917"/>
    </source>
</evidence>
<dbReference type="SUPFAM" id="SSF142019">
    <property type="entry name" value="Nqo1 FMN-binding domain-like"/>
    <property type="match status" value="1"/>
</dbReference>
<comment type="cofactor">
    <cofactor evidence="1">
        <name>FMN</name>
        <dbReference type="ChEBI" id="CHEBI:58210"/>
    </cofactor>
</comment>
<evidence type="ECO:0000256" key="5">
    <source>
        <dbReference type="ARBA" id="ARBA00022723"/>
    </source>
</evidence>
<keyword evidence="5" id="KW-0479">Metal-binding</keyword>
<dbReference type="InterPro" id="IPR036249">
    <property type="entry name" value="Thioredoxin-like_sf"/>
</dbReference>
<dbReference type="EMBL" id="JABXYJ010000001">
    <property type="protein sequence ID" value="NVO76318.1"/>
    <property type="molecule type" value="Genomic_DNA"/>
</dbReference>
<dbReference type="Gene3D" id="6.10.250.1450">
    <property type="match status" value="1"/>
</dbReference>